<dbReference type="EMBL" id="QKRB01000057">
    <property type="protein sequence ID" value="PZD93658.1"/>
    <property type="molecule type" value="Genomic_DNA"/>
</dbReference>
<evidence type="ECO:0000259" key="1">
    <source>
        <dbReference type="Pfam" id="PF04389"/>
    </source>
</evidence>
<dbReference type="PROSITE" id="PS51257">
    <property type="entry name" value="PROKAR_LIPOPROTEIN"/>
    <property type="match status" value="1"/>
</dbReference>
<dbReference type="Pfam" id="PF04389">
    <property type="entry name" value="Peptidase_M28"/>
    <property type="match status" value="1"/>
</dbReference>
<gene>
    <name evidence="2" type="ORF">DNH61_23890</name>
</gene>
<accession>A0A2W1L150</accession>
<name>A0A2W1L150_9BACL</name>
<keyword evidence="3" id="KW-1185">Reference proteome</keyword>
<evidence type="ECO:0000313" key="2">
    <source>
        <dbReference type="EMBL" id="PZD93658.1"/>
    </source>
</evidence>
<dbReference type="InterPro" id="IPR045175">
    <property type="entry name" value="M28_fam"/>
</dbReference>
<dbReference type="PANTHER" id="PTHR12147">
    <property type="entry name" value="METALLOPEPTIDASE M28 FAMILY MEMBER"/>
    <property type="match status" value="1"/>
</dbReference>
<feature type="domain" description="Peptidase M28" evidence="1">
    <location>
        <begin position="223"/>
        <end position="417"/>
    </location>
</feature>
<dbReference type="Gene3D" id="3.40.630.10">
    <property type="entry name" value="Zn peptidases"/>
    <property type="match status" value="2"/>
</dbReference>
<organism evidence="2 3">
    <name type="scientific">Paenibacillus sambharensis</name>
    <dbReference type="NCBI Taxonomy" id="1803190"/>
    <lineage>
        <taxon>Bacteria</taxon>
        <taxon>Bacillati</taxon>
        <taxon>Bacillota</taxon>
        <taxon>Bacilli</taxon>
        <taxon>Bacillales</taxon>
        <taxon>Paenibacillaceae</taxon>
        <taxon>Paenibacillus</taxon>
    </lineage>
</organism>
<dbReference type="PANTHER" id="PTHR12147:SF26">
    <property type="entry name" value="PEPTIDASE M28 DOMAIN-CONTAINING PROTEIN"/>
    <property type="match status" value="1"/>
</dbReference>
<evidence type="ECO:0000313" key="3">
    <source>
        <dbReference type="Proteomes" id="UP000249522"/>
    </source>
</evidence>
<protein>
    <recommendedName>
        <fullName evidence="1">Peptidase M28 domain-containing protein</fullName>
    </recommendedName>
</protein>
<dbReference type="InterPro" id="IPR007484">
    <property type="entry name" value="Peptidase_M28"/>
</dbReference>
<dbReference type="RefSeq" id="WP_111149328.1">
    <property type="nucleotide sequence ID" value="NZ_QKRB01000057.1"/>
</dbReference>
<dbReference type="AlphaFoldDB" id="A0A2W1L150"/>
<dbReference type="OrthoDB" id="9762302at2"/>
<dbReference type="GO" id="GO:0008235">
    <property type="term" value="F:metalloexopeptidase activity"/>
    <property type="evidence" value="ECO:0007669"/>
    <property type="project" value="InterPro"/>
</dbReference>
<dbReference type="Proteomes" id="UP000249522">
    <property type="component" value="Unassembled WGS sequence"/>
</dbReference>
<dbReference type="GO" id="GO:0006508">
    <property type="term" value="P:proteolysis"/>
    <property type="evidence" value="ECO:0007669"/>
    <property type="project" value="InterPro"/>
</dbReference>
<comment type="caution">
    <text evidence="2">The sequence shown here is derived from an EMBL/GenBank/DDBJ whole genome shotgun (WGS) entry which is preliminary data.</text>
</comment>
<proteinExistence type="predicted"/>
<sequence>MLREFFCHTLIVVSFVVILAGCNETEEEVNKTLDHTYEGIIQELSDTSYKGRLTGTRGNEKAQKYLEQHFERIGLEPYQGDSFAIAYKHRLFDPDKQKYLIIIKTDTEERELIYGEDYLEQRVTESFDRTGTPVFVENNFSSVRGHVAIWDNGDNWNELLAHNPMAIFIRKNDFMKHLPTGYHDIPVFQLSGEVYEWLNKNKNAVTEITIKTQMKEEQVQAHNIVGMLKGTPNQDHKDLIILSAHFDSLGWSGKEIYSGAVDNATGVSALIQLAANLKNHYNGHAMQPDVVFAAFNGEESGLQGSRAFVKQMDQHYDHVYAINMDCIGLQEGGELLVIGDGAGEGLMNQLQEYLTEHGVQAEVMPRGYSSDHQAFTESGIPAVTIGQSKVDMIHTTRDVPEVVDHEYLHDIVTSVFNFVVNSNHIELPVSSMETVVPVDEGFQEEIEAESNKMTLGDYQKYGDDKNSALLFKSEGEFDKIEDAEKMIKGLDIPETIQGYTFHRVSLSSNWSPNEADYSMIPYNKIHRIDSIDAADTSSLTFIYKDKSDAGFNLMIQREPIVYEHSDEVEGASEVDTEEFHEDGKEYYLYKTDDLLMVGQELQAGGYTYYLQIYKGKVVTNQDNTSYVTIDWTTAQQDEALDFVQSLSLETLIGGMGLK</sequence>
<reference evidence="2 3" key="1">
    <citation type="submission" date="2018-06" db="EMBL/GenBank/DDBJ databases">
        <title>Paenibacillus imtechensis sp. nov.</title>
        <authorList>
            <person name="Pinnaka A.K."/>
            <person name="Singh H."/>
            <person name="Kaur M."/>
        </authorList>
    </citation>
    <scope>NUCLEOTIDE SEQUENCE [LARGE SCALE GENOMIC DNA]</scope>
    <source>
        <strain evidence="2 3">SMB1</strain>
    </source>
</reference>
<dbReference type="SUPFAM" id="SSF53187">
    <property type="entry name" value="Zn-dependent exopeptidases"/>
    <property type="match status" value="1"/>
</dbReference>